<comment type="caution">
    <text evidence="2">The sequence shown here is derived from an EMBL/GenBank/DDBJ whole genome shotgun (WGS) entry which is preliminary data.</text>
</comment>
<reference evidence="2 3" key="1">
    <citation type="journal article" date="2024" name="G3 (Bethesda)">
        <title>Genome assembly of Hibiscus sabdariffa L. provides insights into metabolisms of medicinal natural products.</title>
        <authorList>
            <person name="Kim T."/>
        </authorList>
    </citation>
    <scope>NUCLEOTIDE SEQUENCE [LARGE SCALE GENOMIC DNA]</scope>
    <source>
        <strain evidence="2">TK-2024</strain>
        <tissue evidence="2">Old leaves</tissue>
    </source>
</reference>
<dbReference type="EMBL" id="JBBPBM010000088">
    <property type="protein sequence ID" value="KAK8510148.1"/>
    <property type="molecule type" value="Genomic_DNA"/>
</dbReference>
<evidence type="ECO:0000259" key="1">
    <source>
        <dbReference type="Pfam" id="PF03478"/>
    </source>
</evidence>
<dbReference type="PANTHER" id="PTHR44259">
    <property type="entry name" value="OS07G0183000 PROTEIN-RELATED"/>
    <property type="match status" value="1"/>
</dbReference>
<sequence length="179" mass="20327">MPCTIRFIGSSSGWLVTVDDVSAIRLLNPLYLFLGEQICRNPNACITLPPLEAAVFFWDGVQMDNNHHIHKAVLSANPASKPDEYMVIAIVGDRDVELAFNRPSRGNEWTTFYRHYCSFEDVIYFRDCIYAVDRIGSVVYSKVIDNEPRAEYKFLHNSGEPILSKKHLLESTAGELLLD</sequence>
<dbReference type="PANTHER" id="PTHR44259:SF107">
    <property type="entry name" value="F-BOX PROTEIN SKIP23-LIKE"/>
    <property type="match status" value="1"/>
</dbReference>
<proteinExistence type="predicted"/>
<feature type="domain" description="KIB1-4 beta-propeller" evidence="1">
    <location>
        <begin position="6"/>
        <end position="178"/>
    </location>
</feature>
<dbReference type="InterPro" id="IPR050942">
    <property type="entry name" value="F-box_BR-signaling"/>
</dbReference>
<dbReference type="InterPro" id="IPR005174">
    <property type="entry name" value="KIB1-4_b-propeller"/>
</dbReference>
<gene>
    <name evidence="2" type="ORF">V6N12_008023</name>
</gene>
<dbReference type="Proteomes" id="UP001472677">
    <property type="component" value="Unassembled WGS sequence"/>
</dbReference>
<organism evidence="2 3">
    <name type="scientific">Hibiscus sabdariffa</name>
    <name type="common">roselle</name>
    <dbReference type="NCBI Taxonomy" id="183260"/>
    <lineage>
        <taxon>Eukaryota</taxon>
        <taxon>Viridiplantae</taxon>
        <taxon>Streptophyta</taxon>
        <taxon>Embryophyta</taxon>
        <taxon>Tracheophyta</taxon>
        <taxon>Spermatophyta</taxon>
        <taxon>Magnoliopsida</taxon>
        <taxon>eudicotyledons</taxon>
        <taxon>Gunneridae</taxon>
        <taxon>Pentapetalae</taxon>
        <taxon>rosids</taxon>
        <taxon>malvids</taxon>
        <taxon>Malvales</taxon>
        <taxon>Malvaceae</taxon>
        <taxon>Malvoideae</taxon>
        <taxon>Hibiscus</taxon>
    </lineage>
</organism>
<protein>
    <recommendedName>
        <fullName evidence="1">KIB1-4 beta-propeller domain-containing protein</fullName>
    </recommendedName>
</protein>
<evidence type="ECO:0000313" key="2">
    <source>
        <dbReference type="EMBL" id="KAK8510148.1"/>
    </source>
</evidence>
<name>A0ABR2BSP4_9ROSI</name>
<dbReference type="Pfam" id="PF03478">
    <property type="entry name" value="Beta-prop_KIB1-4"/>
    <property type="match status" value="1"/>
</dbReference>
<keyword evidence="3" id="KW-1185">Reference proteome</keyword>
<accession>A0ABR2BSP4</accession>
<evidence type="ECO:0000313" key="3">
    <source>
        <dbReference type="Proteomes" id="UP001472677"/>
    </source>
</evidence>